<keyword evidence="3 5" id="KW-1133">Transmembrane helix</keyword>
<keyword evidence="8" id="KW-1185">Reference proteome</keyword>
<comment type="subcellular location">
    <subcellularLocation>
        <location evidence="1">Membrane</location>
        <topology evidence="1">Multi-pass membrane protein</topology>
    </subcellularLocation>
</comment>
<sequence length="424" mass="44924">MTAFYALIRKDLILFLSDRRALVMTLVLPIVIAAFFGSLFRGSAKTSAIEVALVQQDTSEIGNKIAAGLKADPNLHITAMAMADAEKAVRKGDQKVAIVLPAGFGEAAGAALFGNSRKPGIPLLYDPSQPAVLGMVKGMLTQQVMSVVSAEMFGGKMGQEITARSMQQLDEQAKTDPDSKVIRDMLASVQKYQALPARDGAAAGPSKGMTMPFTTLDRQLSSGIAEQGYNAYAHAFAGMGVQFILFMGIDMGIGILLAQRSGVWNRLLAAPVGLAQVLLARAASGAIIAFALLCIVFTVAVFVFGVHIASLPGFLGMALCFGVLTACLGLLIAAFGKTPEAARRIAMFAILIMVMLGGAWMPSFLFPAWMQQLTLAVPTRWAIDGLDAVTWRGLDAMAVLPAMGVLAGFSLLFALLAVWKFKRS</sequence>
<proteinExistence type="predicted"/>
<evidence type="ECO:0000313" key="7">
    <source>
        <dbReference type="EMBL" id="MFC5551186.1"/>
    </source>
</evidence>
<name>A0ABW0S2K6_9BURK</name>
<dbReference type="PROSITE" id="PS51012">
    <property type="entry name" value="ABC_TM2"/>
    <property type="match status" value="1"/>
</dbReference>
<dbReference type="PANTHER" id="PTHR43077">
    <property type="entry name" value="TRANSPORT PERMEASE YVFS-RELATED"/>
    <property type="match status" value="1"/>
</dbReference>
<dbReference type="InterPro" id="IPR051328">
    <property type="entry name" value="T7SS_ABC-Transporter"/>
</dbReference>
<evidence type="ECO:0000256" key="1">
    <source>
        <dbReference type="ARBA" id="ARBA00004141"/>
    </source>
</evidence>
<feature type="domain" description="ABC transmembrane type-2" evidence="6">
    <location>
        <begin position="196"/>
        <end position="424"/>
    </location>
</feature>
<feature type="transmembrane region" description="Helical" evidence="5">
    <location>
        <begin position="348"/>
        <end position="370"/>
    </location>
</feature>
<dbReference type="InterPro" id="IPR013525">
    <property type="entry name" value="ABC2_TM"/>
</dbReference>
<feature type="transmembrane region" description="Helical" evidence="5">
    <location>
        <begin position="231"/>
        <end position="257"/>
    </location>
</feature>
<evidence type="ECO:0000259" key="6">
    <source>
        <dbReference type="PROSITE" id="PS51012"/>
    </source>
</evidence>
<feature type="transmembrane region" description="Helical" evidence="5">
    <location>
        <begin position="278"/>
        <end position="308"/>
    </location>
</feature>
<dbReference type="Gene3D" id="3.40.1710.10">
    <property type="entry name" value="abc type-2 transporter like domain"/>
    <property type="match status" value="1"/>
</dbReference>
<evidence type="ECO:0000256" key="2">
    <source>
        <dbReference type="ARBA" id="ARBA00022692"/>
    </source>
</evidence>
<protein>
    <submittedName>
        <fullName evidence="7">ABC transporter permease</fullName>
    </submittedName>
</protein>
<dbReference type="InterPro" id="IPR047817">
    <property type="entry name" value="ABC2_TM_bact-type"/>
</dbReference>
<organism evidence="7 8">
    <name type="scientific">Massilia aerilata</name>
    <dbReference type="NCBI Taxonomy" id="453817"/>
    <lineage>
        <taxon>Bacteria</taxon>
        <taxon>Pseudomonadati</taxon>
        <taxon>Pseudomonadota</taxon>
        <taxon>Betaproteobacteria</taxon>
        <taxon>Burkholderiales</taxon>
        <taxon>Oxalobacteraceae</taxon>
        <taxon>Telluria group</taxon>
        <taxon>Massilia</taxon>
    </lineage>
</organism>
<dbReference type="EMBL" id="JBHSMZ010000016">
    <property type="protein sequence ID" value="MFC5551186.1"/>
    <property type="molecule type" value="Genomic_DNA"/>
</dbReference>
<comment type="caution">
    <text evidence="7">The sequence shown here is derived from an EMBL/GenBank/DDBJ whole genome shotgun (WGS) entry which is preliminary data.</text>
</comment>
<evidence type="ECO:0000256" key="3">
    <source>
        <dbReference type="ARBA" id="ARBA00022989"/>
    </source>
</evidence>
<dbReference type="PANTHER" id="PTHR43077:SF10">
    <property type="entry name" value="TRANSPORT PERMEASE PROTEIN"/>
    <property type="match status" value="1"/>
</dbReference>
<reference evidence="8" key="1">
    <citation type="journal article" date="2019" name="Int. J. Syst. Evol. Microbiol.">
        <title>The Global Catalogue of Microorganisms (GCM) 10K type strain sequencing project: providing services to taxonomists for standard genome sequencing and annotation.</title>
        <authorList>
            <consortium name="The Broad Institute Genomics Platform"/>
            <consortium name="The Broad Institute Genome Sequencing Center for Infectious Disease"/>
            <person name="Wu L."/>
            <person name="Ma J."/>
        </authorList>
    </citation>
    <scope>NUCLEOTIDE SEQUENCE [LARGE SCALE GENOMIC DNA]</scope>
    <source>
        <strain evidence="8">CGMCC 4.5798</strain>
    </source>
</reference>
<feature type="transmembrane region" description="Helical" evidence="5">
    <location>
        <begin position="396"/>
        <end position="419"/>
    </location>
</feature>
<dbReference type="RefSeq" id="WP_379774887.1">
    <property type="nucleotide sequence ID" value="NZ_JBHSMZ010000016.1"/>
</dbReference>
<gene>
    <name evidence="7" type="ORF">ACFPO9_21920</name>
</gene>
<evidence type="ECO:0000256" key="4">
    <source>
        <dbReference type="ARBA" id="ARBA00023136"/>
    </source>
</evidence>
<feature type="transmembrane region" description="Helical" evidence="5">
    <location>
        <begin position="21"/>
        <end position="40"/>
    </location>
</feature>
<keyword evidence="4 5" id="KW-0472">Membrane</keyword>
<evidence type="ECO:0000256" key="5">
    <source>
        <dbReference type="SAM" id="Phobius"/>
    </source>
</evidence>
<dbReference type="Pfam" id="PF12698">
    <property type="entry name" value="ABC2_membrane_3"/>
    <property type="match status" value="1"/>
</dbReference>
<feature type="transmembrane region" description="Helical" evidence="5">
    <location>
        <begin position="314"/>
        <end position="336"/>
    </location>
</feature>
<accession>A0ABW0S2K6</accession>
<dbReference type="Proteomes" id="UP001596086">
    <property type="component" value="Unassembled WGS sequence"/>
</dbReference>
<keyword evidence="2 5" id="KW-0812">Transmembrane</keyword>
<evidence type="ECO:0000313" key="8">
    <source>
        <dbReference type="Proteomes" id="UP001596086"/>
    </source>
</evidence>